<evidence type="ECO:0000256" key="3">
    <source>
        <dbReference type="ARBA" id="ARBA00022679"/>
    </source>
</evidence>
<dbReference type="Proteomes" id="UP000587070">
    <property type="component" value="Unassembled WGS sequence"/>
</dbReference>
<protein>
    <submittedName>
        <fullName evidence="9">Glucan phosphoethanolaminetransferase (Alkaline phosphatase superfamily)</fullName>
    </submittedName>
</protein>
<dbReference type="InterPro" id="IPR040423">
    <property type="entry name" value="PEA_transferase"/>
</dbReference>
<dbReference type="AlphaFoldDB" id="A0A840GF56"/>
<keyword evidence="6 7" id="KW-0472">Membrane</keyword>
<dbReference type="GO" id="GO:0005886">
    <property type="term" value="C:plasma membrane"/>
    <property type="evidence" value="ECO:0007669"/>
    <property type="project" value="UniProtKB-SubCell"/>
</dbReference>
<evidence type="ECO:0000313" key="9">
    <source>
        <dbReference type="EMBL" id="MBB4246859.1"/>
    </source>
</evidence>
<dbReference type="InterPro" id="IPR058130">
    <property type="entry name" value="PEA_transf_C"/>
</dbReference>
<dbReference type="CDD" id="cd16017">
    <property type="entry name" value="LptA"/>
    <property type="match status" value="1"/>
</dbReference>
<feature type="domain" description="Sulfatase N-terminal" evidence="8">
    <location>
        <begin position="249"/>
        <end position="539"/>
    </location>
</feature>
<feature type="transmembrane region" description="Helical" evidence="7">
    <location>
        <begin position="66"/>
        <end position="85"/>
    </location>
</feature>
<organism evidence="9 10">
    <name type="scientific">Rhodocyclus tenuis</name>
    <name type="common">Rhodospirillum tenue</name>
    <dbReference type="NCBI Taxonomy" id="1066"/>
    <lineage>
        <taxon>Bacteria</taxon>
        <taxon>Pseudomonadati</taxon>
        <taxon>Pseudomonadota</taxon>
        <taxon>Betaproteobacteria</taxon>
        <taxon>Rhodocyclales</taxon>
        <taxon>Rhodocyclaceae</taxon>
        <taxon>Rhodocyclus</taxon>
    </lineage>
</organism>
<dbReference type="SUPFAM" id="SSF53649">
    <property type="entry name" value="Alkaline phosphatase-like"/>
    <property type="match status" value="1"/>
</dbReference>
<dbReference type="PANTHER" id="PTHR30443">
    <property type="entry name" value="INNER MEMBRANE PROTEIN"/>
    <property type="match status" value="1"/>
</dbReference>
<gene>
    <name evidence="9" type="ORF">GGD90_001222</name>
</gene>
<dbReference type="PANTHER" id="PTHR30443:SF2">
    <property type="entry name" value="PHOSPHOETHANOLAMINE TRANSFERASE EPTC"/>
    <property type="match status" value="1"/>
</dbReference>
<keyword evidence="2" id="KW-1003">Cell membrane</keyword>
<evidence type="ECO:0000256" key="2">
    <source>
        <dbReference type="ARBA" id="ARBA00022475"/>
    </source>
</evidence>
<reference evidence="9 10" key="1">
    <citation type="submission" date="2020-08" db="EMBL/GenBank/DDBJ databases">
        <title>Genome sequencing of Purple Non-Sulfur Bacteria from various extreme environments.</title>
        <authorList>
            <person name="Mayer M."/>
        </authorList>
    </citation>
    <scope>NUCLEOTIDE SEQUENCE [LARGE SCALE GENOMIC DNA]</scope>
    <source>
        <strain evidence="9 10">2761</strain>
    </source>
</reference>
<dbReference type="RefSeq" id="WP_184414977.1">
    <property type="nucleotide sequence ID" value="NZ_JACIGE010000003.1"/>
</dbReference>
<dbReference type="InterPro" id="IPR000917">
    <property type="entry name" value="Sulfatase_N"/>
</dbReference>
<proteinExistence type="predicted"/>
<evidence type="ECO:0000313" key="10">
    <source>
        <dbReference type="Proteomes" id="UP000587070"/>
    </source>
</evidence>
<keyword evidence="5 7" id="KW-1133">Transmembrane helix</keyword>
<evidence type="ECO:0000256" key="6">
    <source>
        <dbReference type="ARBA" id="ARBA00023136"/>
    </source>
</evidence>
<evidence type="ECO:0000259" key="8">
    <source>
        <dbReference type="Pfam" id="PF00884"/>
    </source>
</evidence>
<keyword evidence="3 9" id="KW-0808">Transferase</keyword>
<keyword evidence="10" id="KW-1185">Reference proteome</keyword>
<keyword evidence="4 7" id="KW-0812">Transmembrane</keyword>
<accession>A0A840GF56</accession>
<dbReference type="Pfam" id="PF00884">
    <property type="entry name" value="Sulfatase"/>
    <property type="match status" value="1"/>
</dbReference>
<feature type="transmembrane region" description="Helical" evidence="7">
    <location>
        <begin position="42"/>
        <end position="59"/>
    </location>
</feature>
<dbReference type="GO" id="GO:0016776">
    <property type="term" value="F:phosphotransferase activity, phosphate group as acceptor"/>
    <property type="evidence" value="ECO:0007669"/>
    <property type="project" value="TreeGrafter"/>
</dbReference>
<dbReference type="EMBL" id="JACIGE010000003">
    <property type="protein sequence ID" value="MBB4246859.1"/>
    <property type="molecule type" value="Genomic_DNA"/>
</dbReference>
<name>A0A840GF56_RHOTE</name>
<comment type="subcellular location">
    <subcellularLocation>
        <location evidence="1">Cell membrane</location>
        <topology evidence="1">Multi-pass membrane protein</topology>
    </subcellularLocation>
</comment>
<sequence length="589" mass="65818">MSDRVVKSATLKGGVLLALLAFSVVSPDLAWLAVHRPPENAVQEILLPGIATVGVLLSLSSRLWIGALLLVPWAIIAPLEAYYVLDFGKSVDSHLLGIIADSNFSEASNFISGVVALFVAIDLIFILVAVAAPFLSFRLQLCWTGRSRYWVLLASLFVLVLPEIMKFHGPVRALPIEAAQAAGRSPGSALADDGFPEVFDYLERVYPAGVPSRAYAYVQQRRALREAQQMLSGFGFQASQESPVDVRQVYLLVIGETGRPDHLQLNGYDRETTPRLVSQDRLLSFRNAFSPWAWTRMSVPIILTRKPGEDNNQFFPERSLVSAFREAGFRTYWFSTQSPLGPHDSSIALHAAEADETRYLNVADYKTEGVFDGALLSPVDQVLKRAEPKVLIVLHTLGGHFNYADRYPNAFEKFLPSLKGLDNAGLHNREIRREFNNSYDNSLLYFDYFMSSLISRLEKESIVSSMFYIADHGENLYDGMCEKAGHGRGNDYDFRVPALFWYSKGYEELFPDKLKAIASRVDSPISTTNVFHSILDGANIHYPGERLESSVFGKNWKPSPRITQNKIDFDLADREGDCKRLVAKSPKTD</sequence>
<dbReference type="GO" id="GO:0009244">
    <property type="term" value="P:lipopolysaccharide core region biosynthetic process"/>
    <property type="evidence" value="ECO:0007669"/>
    <property type="project" value="TreeGrafter"/>
</dbReference>
<evidence type="ECO:0000256" key="7">
    <source>
        <dbReference type="SAM" id="Phobius"/>
    </source>
</evidence>
<evidence type="ECO:0000256" key="4">
    <source>
        <dbReference type="ARBA" id="ARBA00022692"/>
    </source>
</evidence>
<comment type="caution">
    <text evidence="9">The sequence shown here is derived from an EMBL/GenBank/DDBJ whole genome shotgun (WGS) entry which is preliminary data.</text>
</comment>
<feature type="transmembrane region" description="Helical" evidence="7">
    <location>
        <begin position="149"/>
        <end position="165"/>
    </location>
</feature>
<evidence type="ECO:0000256" key="1">
    <source>
        <dbReference type="ARBA" id="ARBA00004651"/>
    </source>
</evidence>
<feature type="transmembrane region" description="Helical" evidence="7">
    <location>
        <begin position="110"/>
        <end position="137"/>
    </location>
</feature>
<dbReference type="InterPro" id="IPR017850">
    <property type="entry name" value="Alkaline_phosphatase_core_sf"/>
</dbReference>
<dbReference type="Gene3D" id="3.40.720.10">
    <property type="entry name" value="Alkaline Phosphatase, subunit A"/>
    <property type="match status" value="1"/>
</dbReference>
<evidence type="ECO:0000256" key="5">
    <source>
        <dbReference type="ARBA" id="ARBA00022989"/>
    </source>
</evidence>